<dbReference type="PATRIC" id="fig|1454003.3.peg.4274"/>
<dbReference type="Proteomes" id="UP000021816">
    <property type="component" value="Unassembled WGS sequence"/>
</dbReference>
<evidence type="ECO:0000313" key="2">
    <source>
        <dbReference type="Proteomes" id="UP000021816"/>
    </source>
</evidence>
<proteinExistence type="predicted"/>
<evidence type="ECO:0000313" key="1">
    <source>
        <dbReference type="EMBL" id="EXI75183.1"/>
    </source>
</evidence>
<organism evidence="1 2">
    <name type="scientific">Candidatus Accumulibacter appositus</name>
    <dbReference type="NCBI Taxonomy" id="1454003"/>
    <lineage>
        <taxon>Bacteria</taxon>
        <taxon>Pseudomonadati</taxon>
        <taxon>Pseudomonadota</taxon>
        <taxon>Betaproteobacteria</taxon>
        <taxon>Candidatus Accumulibacter</taxon>
    </lineage>
</organism>
<accession>A0A011MY66</accession>
<reference evidence="1 2" key="1">
    <citation type="submission" date="2014-02" db="EMBL/GenBank/DDBJ databases">
        <title>Expanding our view of genomic diversity in Candidatus Accumulibacter clades.</title>
        <authorList>
            <person name="Skennerton C.T."/>
            <person name="Barr J.J."/>
            <person name="Slater F.R."/>
            <person name="Bond P.L."/>
            <person name="Tyson G.W."/>
        </authorList>
    </citation>
    <scope>NUCLEOTIDE SEQUENCE [LARGE SCALE GENOMIC DNA]</scope>
    <source>
        <strain evidence="2">BA-92</strain>
    </source>
</reference>
<dbReference type="EMBL" id="JEMX01000165">
    <property type="protein sequence ID" value="EXI75183.1"/>
    <property type="molecule type" value="Genomic_DNA"/>
</dbReference>
<gene>
    <name evidence="1" type="ORF">AW10_04208</name>
</gene>
<dbReference type="STRING" id="1454003.AW10_04208"/>
<dbReference type="AlphaFoldDB" id="A0A011MY66"/>
<name>A0A011MY66_9PROT</name>
<protein>
    <submittedName>
        <fullName evidence="1">Uncharacterized protein</fullName>
    </submittedName>
</protein>
<comment type="caution">
    <text evidence="1">The sequence shown here is derived from an EMBL/GenBank/DDBJ whole genome shotgun (WGS) entry which is preliminary data.</text>
</comment>
<sequence length="90" mass="9329">MGEQSERENTVSAVVSERLASRGHATVSARVDRRREATLNFAIGAAVAQRRGIVPGASVPLRLQKPAIRLLPGDVAIAGQAGTSGKGQSP</sequence>